<dbReference type="InterPro" id="IPR036397">
    <property type="entry name" value="RNaseH_sf"/>
</dbReference>
<gene>
    <name evidence="2" type="ORF">RhiirC2_790232</name>
</gene>
<comment type="caution">
    <text evidence="2">The sequence shown here is derived from an EMBL/GenBank/DDBJ whole genome shotgun (WGS) entry which is preliminary data.</text>
</comment>
<dbReference type="GO" id="GO:0003676">
    <property type="term" value="F:nucleic acid binding"/>
    <property type="evidence" value="ECO:0007669"/>
    <property type="project" value="InterPro"/>
</dbReference>
<evidence type="ECO:0000259" key="1">
    <source>
        <dbReference type="PROSITE" id="PS50879"/>
    </source>
</evidence>
<dbReference type="InterPro" id="IPR002156">
    <property type="entry name" value="RNaseH_domain"/>
</dbReference>
<dbReference type="InterPro" id="IPR012337">
    <property type="entry name" value="RNaseH-like_sf"/>
</dbReference>
<dbReference type="AlphaFoldDB" id="A0A2N1MLL5"/>
<dbReference type="EMBL" id="LLXL01001888">
    <property type="protein sequence ID" value="PKK62541.1"/>
    <property type="molecule type" value="Genomic_DNA"/>
</dbReference>
<accession>A0A2N1MLL5</accession>
<protein>
    <recommendedName>
        <fullName evidence="1">RNase H type-1 domain-containing protein</fullName>
    </recommendedName>
</protein>
<reference evidence="2 3" key="2">
    <citation type="submission" date="2017-10" db="EMBL/GenBank/DDBJ databases">
        <title>Extensive intraspecific genome diversity in a model arbuscular mycorrhizal fungus.</title>
        <authorList>
            <person name="Chen E.C.H."/>
            <person name="Morin E."/>
            <person name="Baudet D."/>
            <person name="Noel J."/>
            <person name="Ndikumana S."/>
            <person name="Charron P."/>
            <person name="St-Onge C."/>
            <person name="Giorgi J."/>
            <person name="Grigoriev I.V."/>
            <person name="Roux C."/>
            <person name="Martin F.M."/>
            <person name="Corradi N."/>
        </authorList>
    </citation>
    <scope>NUCLEOTIDE SEQUENCE [LARGE SCALE GENOMIC DNA]</scope>
    <source>
        <strain evidence="2 3">C2</strain>
    </source>
</reference>
<feature type="domain" description="RNase H type-1" evidence="1">
    <location>
        <begin position="1"/>
        <end position="47"/>
    </location>
</feature>
<name>A0A2N1MLL5_9GLOM</name>
<dbReference type="VEuPathDB" id="FungiDB:FUN_017128"/>
<organism evidence="2 3">
    <name type="scientific">Rhizophagus irregularis</name>
    <dbReference type="NCBI Taxonomy" id="588596"/>
    <lineage>
        <taxon>Eukaryota</taxon>
        <taxon>Fungi</taxon>
        <taxon>Fungi incertae sedis</taxon>
        <taxon>Mucoromycota</taxon>
        <taxon>Glomeromycotina</taxon>
        <taxon>Glomeromycetes</taxon>
        <taxon>Glomerales</taxon>
        <taxon>Glomeraceae</taxon>
        <taxon>Rhizophagus</taxon>
    </lineage>
</organism>
<dbReference type="Gene3D" id="3.30.420.10">
    <property type="entry name" value="Ribonuclease H-like superfamily/Ribonuclease H"/>
    <property type="match status" value="1"/>
</dbReference>
<sequence length="399" mass="47767">MNNCILWNALKHIIDKLNLQVNFIKVKAHSNNNLNDAADLLAKDGRTSPEHFNINVSHLPNQPCHLKFNDDIIIDRNIRKSINRIINFQYMERHISHHNLSRIKYYTLQNLIDWEYTQLWFKYNSFSKPTSQKYSKHISWRIKCSSFNLPTLDILNRNYPDLLHGYDTCFLCEQDKECNYHFWNCPEVLKIITPIFKKHYTIFKNLITSGSNSTYALYSDSITRCTIFRWTRNIPNSIKDIPDLHCFLLNYIPIGLSYPFKAAKISKAITKKILLKFIFDLYKDIYESVWKQRSQSWKSFKHQHALTKSQFINYHRDHTYKDNSRQQQRQLRCSDFRDLNTNQGYHCPFNDSRRHVDSNTLWIYLTSSNFLHNLPWISTLDNDLSQFHSYIFNNILFLI</sequence>
<dbReference type="Proteomes" id="UP000233469">
    <property type="component" value="Unassembled WGS sequence"/>
</dbReference>
<dbReference type="SUPFAM" id="SSF53098">
    <property type="entry name" value="Ribonuclease H-like"/>
    <property type="match status" value="1"/>
</dbReference>
<dbReference type="GO" id="GO:0004523">
    <property type="term" value="F:RNA-DNA hybrid ribonuclease activity"/>
    <property type="evidence" value="ECO:0007669"/>
    <property type="project" value="InterPro"/>
</dbReference>
<reference evidence="2 3" key="1">
    <citation type="submission" date="2016-04" db="EMBL/GenBank/DDBJ databases">
        <title>Genome analyses suggest a sexual origin of heterokaryosis in a supposedly ancient asexual fungus.</title>
        <authorList>
            <person name="Ropars J."/>
            <person name="Sedzielewska K."/>
            <person name="Noel J."/>
            <person name="Charron P."/>
            <person name="Farinelli L."/>
            <person name="Marton T."/>
            <person name="Kruger M."/>
            <person name="Pelin A."/>
            <person name="Brachmann A."/>
            <person name="Corradi N."/>
        </authorList>
    </citation>
    <scope>NUCLEOTIDE SEQUENCE [LARGE SCALE GENOMIC DNA]</scope>
    <source>
        <strain evidence="2 3">C2</strain>
    </source>
</reference>
<dbReference type="VEuPathDB" id="FungiDB:RhiirA1_464733"/>
<dbReference type="PROSITE" id="PS50879">
    <property type="entry name" value="RNASE_H_1"/>
    <property type="match status" value="1"/>
</dbReference>
<proteinExistence type="predicted"/>
<evidence type="ECO:0000313" key="2">
    <source>
        <dbReference type="EMBL" id="PKK62541.1"/>
    </source>
</evidence>
<evidence type="ECO:0000313" key="3">
    <source>
        <dbReference type="Proteomes" id="UP000233469"/>
    </source>
</evidence>
<dbReference type="VEuPathDB" id="FungiDB:RhiirFUN_009763"/>